<accession>A0A495JWG4</accession>
<evidence type="ECO:0000256" key="1">
    <source>
        <dbReference type="SAM" id="MobiDB-lite"/>
    </source>
</evidence>
<dbReference type="Pfam" id="PF03713">
    <property type="entry name" value="DUF305"/>
    <property type="match status" value="1"/>
</dbReference>
<dbReference type="RefSeq" id="WP_121160487.1">
    <property type="nucleotide sequence ID" value="NZ_RBKT01000001.1"/>
</dbReference>
<dbReference type="AlphaFoldDB" id="A0A495JWG4"/>
<gene>
    <name evidence="3" type="ORF">BDK92_6950</name>
</gene>
<comment type="caution">
    <text evidence="3">The sequence shown here is derived from an EMBL/GenBank/DDBJ whole genome shotgun (WGS) entry which is preliminary data.</text>
</comment>
<evidence type="ECO:0000313" key="4">
    <source>
        <dbReference type="Proteomes" id="UP000277671"/>
    </source>
</evidence>
<reference evidence="3 4" key="1">
    <citation type="submission" date="2018-10" db="EMBL/GenBank/DDBJ databases">
        <title>Sequencing the genomes of 1000 actinobacteria strains.</title>
        <authorList>
            <person name="Klenk H.-P."/>
        </authorList>
    </citation>
    <scope>NUCLEOTIDE SEQUENCE [LARGE SCALE GENOMIC DNA]</scope>
    <source>
        <strain evidence="3 4">DSM 45175</strain>
    </source>
</reference>
<name>A0A495JWG4_9ACTN</name>
<sequence length="241" mass="25739">MTGTSRRRYVLVALVALLVVGGIVAIRLTSDDSPSTGHTAATADASGKPGPSAAGDGAGQDAPVIMPGRPGESASVASPGTQVAPNQPRYNTMDAEYIRMMIPHHSQALQMTELVPDRASDPRLKVLAGRIKDTQGPEILRMRGWLESHGLDPDEDKRRGHDHGTMAGMQSPEAIARLTAARGVEFDRLFIEMMTNHHQGAIDMSIALLKVGVDIIVEEIATAVASEQNIEIQRMRGLLPA</sequence>
<dbReference type="PANTHER" id="PTHR36933">
    <property type="entry name" value="SLL0788 PROTEIN"/>
    <property type="match status" value="1"/>
</dbReference>
<dbReference type="Gene3D" id="1.20.1260.10">
    <property type="match status" value="1"/>
</dbReference>
<dbReference type="EMBL" id="RBKT01000001">
    <property type="protein sequence ID" value="RKR92509.1"/>
    <property type="molecule type" value="Genomic_DNA"/>
</dbReference>
<evidence type="ECO:0000259" key="2">
    <source>
        <dbReference type="Pfam" id="PF03713"/>
    </source>
</evidence>
<dbReference type="Proteomes" id="UP000277671">
    <property type="component" value="Unassembled WGS sequence"/>
</dbReference>
<dbReference type="InterPro" id="IPR005183">
    <property type="entry name" value="DUF305_CopM-like"/>
</dbReference>
<dbReference type="PANTHER" id="PTHR36933:SF1">
    <property type="entry name" value="SLL0788 PROTEIN"/>
    <property type="match status" value="1"/>
</dbReference>
<protein>
    <submittedName>
        <fullName evidence="3">Uncharacterized protein (DUF305 family)</fullName>
    </submittedName>
</protein>
<feature type="domain" description="DUF305" evidence="2">
    <location>
        <begin position="94"/>
        <end position="239"/>
    </location>
</feature>
<evidence type="ECO:0000313" key="3">
    <source>
        <dbReference type="EMBL" id="RKR92509.1"/>
    </source>
</evidence>
<dbReference type="InterPro" id="IPR012347">
    <property type="entry name" value="Ferritin-like"/>
</dbReference>
<proteinExistence type="predicted"/>
<feature type="region of interest" description="Disordered" evidence="1">
    <location>
        <begin position="29"/>
        <end position="88"/>
    </location>
</feature>
<dbReference type="OrthoDB" id="26872at2"/>
<feature type="compositionally biased region" description="Polar residues" evidence="1">
    <location>
        <begin position="75"/>
        <end position="88"/>
    </location>
</feature>
<organism evidence="3 4">
    <name type="scientific">Micromonospora pisi</name>
    <dbReference type="NCBI Taxonomy" id="589240"/>
    <lineage>
        <taxon>Bacteria</taxon>
        <taxon>Bacillati</taxon>
        <taxon>Actinomycetota</taxon>
        <taxon>Actinomycetes</taxon>
        <taxon>Micromonosporales</taxon>
        <taxon>Micromonosporaceae</taxon>
        <taxon>Micromonospora</taxon>
    </lineage>
</organism>
<keyword evidence="4" id="KW-1185">Reference proteome</keyword>